<evidence type="ECO:0000313" key="2">
    <source>
        <dbReference type="Proteomes" id="UP000187209"/>
    </source>
</evidence>
<dbReference type="EMBL" id="MPUH01000299">
    <property type="protein sequence ID" value="OMJ83578.1"/>
    <property type="molecule type" value="Genomic_DNA"/>
</dbReference>
<dbReference type="Proteomes" id="UP000187209">
    <property type="component" value="Unassembled WGS sequence"/>
</dbReference>
<proteinExistence type="predicted"/>
<keyword evidence="2" id="KW-1185">Reference proteome</keyword>
<name>A0A1R2C3H0_9CILI</name>
<organism evidence="1 2">
    <name type="scientific">Stentor coeruleus</name>
    <dbReference type="NCBI Taxonomy" id="5963"/>
    <lineage>
        <taxon>Eukaryota</taxon>
        <taxon>Sar</taxon>
        <taxon>Alveolata</taxon>
        <taxon>Ciliophora</taxon>
        <taxon>Postciliodesmatophora</taxon>
        <taxon>Heterotrichea</taxon>
        <taxon>Heterotrichida</taxon>
        <taxon>Stentoridae</taxon>
        <taxon>Stentor</taxon>
    </lineage>
</organism>
<dbReference type="AlphaFoldDB" id="A0A1R2C3H0"/>
<gene>
    <name evidence="1" type="ORF">SteCoe_15488</name>
</gene>
<evidence type="ECO:0000313" key="1">
    <source>
        <dbReference type="EMBL" id="OMJ83578.1"/>
    </source>
</evidence>
<reference evidence="1 2" key="1">
    <citation type="submission" date="2016-11" db="EMBL/GenBank/DDBJ databases">
        <title>The macronuclear genome of Stentor coeruleus: a giant cell with tiny introns.</title>
        <authorList>
            <person name="Slabodnick M."/>
            <person name="Ruby J.G."/>
            <person name="Reiff S.B."/>
            <person name="Swart E.C."/>
            <person name="Gosai S."/>
            <person name="Prabakaran S."/>
            <person name="Witkowska E."/>
            <person name="Larue G.E."/>
            <person name="Fisher S."/>
            <person name="Freeman R.M."/>
            <person name="Gunawardena J."/>
            <person name="Chu W."/>
            <person name="Stover N.A."/>
            <person name="Gregory B.D."/>
            <person name="Nowacki M."/>
            <person name="Derisi J."/>
            <person name="Roy S.W."/>
            <person name="Marshall W.F."/>
            <person name="Sood P."/>
        </authorList>
    </citation>
    <scope>NUCLEOTIDE SEQUENCE [LARGE SCALE GENOMIC DNA]</scope>
    <source>
        <strain evidence="1">WM001</strain>
    </source>
</reference>
<comment type="caution">
    <text evidence="1">The sequence shown here is derived from an EMBL/GenBank/DDBJ whole genome shotgun (WGS) entry which is preliminary data.</text>
</comment>
<protein>
    <submittedName>
        <fullName evidence="1">Uncharacterized protein</fullName>
    </submittedName>
</protein>
<sequence length="183" mass="21311">MDLKTGSLEQFLLNYRKIDIKKIQDNEVNSIINSAFGVRNDGKESISMPRRNSNERVKLSFDRRKIINSGPLRYMTPTPNRLSPSPSKLSPIEAMRGELMMDKNLAIMRSMRINAKINEKKVPEKQFEYSNLQNALRSLGKFNIDSQSASKPFQMSIFSPLRAQRKSIKEDRRLWLNKRGYRE</sequence>
<accession>A0A1R2C3H0</accession>